<dbReference type="AlphaFoldDB" id="A0A3B0VTZ1"/>
<dbReference type="Gene3D" id="3.40.1550.10">
    <property type="entry name" value="CheC-like"/>
    <property type="match status" value="1"/>
</dbReference>
<protein>
    <recommendedName>
        <fullName evidence="3">Chemotaxis phosphatase CheX-like domain-containing protein</fullName>
    </recommendedName>
</protein>
<reference evidence="2" key="1">
    <citation type="submission" date="2018-06" db="EMBL/GenBank/DDBJ databases">
        <authorList>
            <person name="Zhirakovskaya E."/>
        </authorList>
    </citation>
    <scope>NUCLEOTIDE SEQUENCE</scope>
</reference>
<evidence type="ECO:0008006" key="3">
    <source>
        <dbReference type="Google" id="ProtNLM"/>
    </source>
</evidence>
<sequence>MINKPYRGGVIVHLSISASGCSWSAYEPVAAIPVAANKKQEIDMDNSRLGIDLLVPLFCQGAKETLEQCTGREVNYSNTALSIPKISIRPDLGGFVELFGDYNGLAVMNFSSDVALAIYTDYMTTMGIPAADLVKNATSVEVADTIGELINQVMGKTQQLIEIEYDLSAQRGQPKALNLNHAISLTPELAQGTLDMANALLDNRRVVFQMDQMRFYMELAMERMSFVSL</sequence>
<dbReference type="PROSITE" id="PS51257">
    <property type="entry name" value="PROKAR_LIPOPROTEIN"/>
    <property type="match status" value="1"/>
</dbReference>
<proteinExistence type="predicted"/>
<evidence type="ECO:0000313" key="2">
    <source>
        <dbReference type="EMBL" id="VAW41947.1"/>
    </source>
</evidence>
<dbReference type="EMBL" id="UOEX01000407">
    <property type="protein sequence ID" value="VAW41947.1"/>
    <property type="molecule type" value="Genomic_DNA"/>
</dbReference>
<evidence type="ECO:0000256" key="1">
    <source>
        <dbReference type="ARBA" id="ARBA00022500"/>
    </source>
</evidence>
<name>A0A3B0VTZ1_9ZZZZ</name>
<gene>
    <name evidence="2" type="ORF">MNBD_DELTA03-576</name>
</gene>
<organism evidence="2">
    <name type="scientific">hydrothermal vent metagenome</name>
    <dbReference type="NCBI Taxonomy" id="652676"/>
    <lineage>
        <taxon>unclassified sequences</taxon>
        <taxon>metagenomes</taxon>
        <taxon>ecological metagenomes</taxon>
    </lineage>
</organism>
<dbReference type="SUPFAM" id="SSF103039">
    <property type="entry name" value="CheC-like"/>
    <property type="match status" value="1"/>
</dbReference>
<dbReference type="Pfam" id="PF11813">
    <property type="entry name" value="DUF3334"/>
    <property type="match status" value="1"/>
</dbReference>
<dbReference type="InterPro" id="IPR028976">
    <property type="entry name" value="CheC-like_sf"/>
</dbReference>
<dbReference type="InterPro" id="IPR024513">
    <property type="entry name" value="DUF3334"/>
</dbReference>
<dbReference type="GO" id="GO:0006935">
    <property type="term" value="P:chemotaxis"/>
    <property type="evidence" value="ECO:0007669"/>
    <property type="project" value="UniProtKB-KW"/>
</dbReference>
<keyword evidence="1" id="KW-0145">Chemotaxis</keyword>
<accession>A0A3B0VTZ1</accession>